<comment type="caution">
    <text evidence="1">The sequence shown here is derived from an EMBL/GenBank/DDBJ whole genome shotgun (WGS) entry which is preliminary data.</text>
</comment>
<reference evidence="2" key="1">
    <citation type="journal article" date="2019" name="Int. J. Syst. Evol. Microbiol.">
        <title>The Global Catalogue of Microorganisms (GCM) 10K type strain sequencing project: providing services to taxonomists for standard genome sequencing and annotation.</title>
        <authorList>
            <consortium name="The Broad Institute Genomics Platform"/>
            <consortium name="The Broad Institute Genome Sequencing Center for Infectious Disease"/>
            <person name="Wu L."/>
            <person name="Ma J."/>
        </authorList>
    </citation>
    <scope>NUCLEOTIDE SEQUENCE [LARGE SCALE GENOMIC DNA]</scope>
    <source>
        <strain evidence="2">JCM 17843</strain>
    </source>
</reference>
<accession>A0ABQ2LFA3</accession>
<dbReference type="EMBL" id="BMOV01000008">
    <property type="protein sequence ID" value="GGO14539.1"/>
    <property type="molecule type" value="Genomic_DNA"/>
</dbReference>
<proteinExistence type="predicted"/>
<gene>
    <name evidence="1" type="ORF">GCM10007972_21830</name>
</gene>
<protein>
    <submittedName>
        <fullName evidence="1">Uncharacterized protein</fullName>
    </submittedName>
</protein>
<sequence length="57" mass="6240">MPKQAMLWIQWLMDLSGQGGAAYVPKPDKGGPRFGTPVPIRGRLFLYERSASASDCS</sequence>
<organism evidence="1 2">
    <name type="scientific">Iodidimonas muriae</name>
    <dbReference type="NCBI Taxonomy" id="261467"/>
    <lineage>
        <taxon>Bacteria</taxon>
        <taxon>Pseudomonadati</taxon>
        <taxon>Pseudomonadota</taxon>
        <taxon>Alphaproteobacteria</taxon>
        <taxon>Iodidimonadales</taxon>
        <taxon>Iodidimonadaceae</taxon>
        <taxon>Iodidimonas</taxon>
    </lineage>
</organism>
<keyword evidence="2" id="KW-1185">Reference proteome</keyword>
<dbReference type="Proteomes" id="UP000602381">
    <property type="component" value="Unassembled WGS sequence"/>
</dbReference>
<evidence type="ECO:0000313" key="2">
    <source>
        <dbReference type="Proteomes" id="UP000602381"/>
    </source>
</evidence>
<name>A0ABQ2LFA3_9PROT</name>
<evidence type="ECO:0000313" key="1">
    <source>
        <dbReference type="EMBL" id="GGO14539.1"/>
    </source>
</evidence>